<accession>A0ABW1YQY6</accession>
<dbReference type="Gene3D" id="3.10.290.10">
    <property type="entry name" value="RNA-binding S4 domain"/>
    <property type="match status" value="1"/>
</dbReference>
<proteinExistence type="inferred from homology"/>
<evidence type="ECO:0000313" key="6">
    <source>
        <dbReference type="Proteomes" id="UP001596425"/>
    </source>
</evidence>
<dbReference type="RefSeq" id="WP_193193252.1">
    <property type="nucleotide sequence ID" value="NZ_JACZFR010000041.1"/>
</dbReference>
<evidence type="ECO:0000259" key="4">
    <source>
        <dbReference type="Pfam" id="PF01728"/>
    </source>
</evidence>
<dbReference type="GO" id="GO:0008168">
    <property type="term" value="F:methyltransferase activity"/>
    <property type="evidence" value="ECO:0007669"/>
    <property type="project" value="UniProtKB-KW"/>
</dbReference>
<comment type="similarity">
    <text evidence="2">Belongs to the TlyA family.</text>
</comment>
<feature type="domain" description="Ribosomal RNA methyltransferase FtsJ" evidence="4">
    <location>
        <begin position="63"/>
        <end position="249"/>
    </location>
</feature>
<dbReference type="InterPro" id="IPR047048">
    <property type="entry name" value="TlyA"/>
</dbReference>
<dbReference type="EMBL" id="JBHSVR010000001">
    <property type="protein sequence ID" value="MFC6635105.1"/>
    <property type="molecule type" value="Genomic_DNA"/>
</dbReference>
<keyword evidence="5" id="KW-0808">Transferase</keyword>
<protein>
    <submittedName>
        <fullName evidence="5">TlyA family RNA methyltransferase</fullName>
    </submittedName>
</protein>
<evidence type="ECO:0000256" key="2">
    <source>
        <dbReference type="ARBA" id="ARBA00029460"/>
    </source>
</evidence>
<evidence type="ECO:0000256" key="1">
    <source>
        <dbReference type="ARBA" id="ARBA00022884"/>
    </source>
</evidence>
<comment type="caution">
    <text evidence="5">The sequence shown here is derived from an EMBL/GenBank/DDBJ whole genome shotgun (WGS) entry which is preliminary data.</text>
</comment>
<name>A0ABW1YQY6_9GAMM</name>
<dbReference type="PANTHER" id="PTHR32319:SF0">
    <property type="entry name" value="BACTERIAL HEMOLYSIN-LIKE PROTEIN"/>
    <property type="match status" value="1"/>
</dbReference>
<reference evidence="6" key="1">
    <citation type="journal article" date="2019" name="Int. J. Syst. Evol. Microbiol.">
        <title>The Global Catalogue of Microorganisms (GCM) 10K type strain sequencing project: providing services to taxonomists for standard genome sequencing and annotation.</title>
        <authorList>
            <consortium name="The Broad Institute Genomics Platform"/>
            <consortium name="The Broad Institute Genome Sequencing Center for Infectious Disease"/>
            <person name="Wu L."/>
            <person name="Ma J."/>
        </authorList>
    </citation>
    <scope>NUCLEOTIDE SEQUENCE [LARGE SCALE GENOMIC DNA]</scope>
    <source>
        <strain evidence="6">CGMCC 1.13718</strain>
    </source>
</reference>
<keyword evidence="1 3" id="KW-0694">RNA-binding</keyword>
<keyword evidence="6" id="KW-1185">Reference proteome</keyword>
<dbReference type="Gene3D" id="3.40.50.150">
    <property type="entry name" value="Vaccinia Virus protein VP39"/>
    <property type="match status" value="1"/>
</dbReference>
<dbReference type="CDD" id="cd00165">
    <property type="entry name" value="S4"/>
    <property type="match status" value="1"/>
</dbReference>
<dbReference type="SUPFAM" id="SSF53335">
    <property type="entry name" value="S-adenosyl-L-methionine-dependent methyltransferases"/>
    <property type="match status" value="1"/>
</dbReference>
<dbReference type="PIRSF" id="PIRSF005578">
    <property type="entry name" value="TlyA"/>
    <property type="match status" value="1"/>
</dbReference>
<dbReference type="InterPro" id="IPR004538">
    <property type="entry name" value="Hemolysin_A/TlyA"/>
</dbReference>
<dbReference type="PANTHER" id="PTHR32319">
    <property type="entry name" value="BACTERIAL HEMOLYSIN-LIKE PROTEIN"/>
    <property type="match status" value="1"/>
</dbReference>
<dbReference type="InterPro" id="IPR002877">
    <property type="entry name" value="RNA_MeTrfase_FtsJ_dom"/>
</dbReference>
<dbReference type="CDD" id="cd02440">
    <property type="entry name" value="AdoMet_MTases"/>
    <property type="match status" value="1"/>
</dbReference>
<dbReference type="Pfam" id="PF01728">
    <property type="entry name" value="FtsJ"/>
    <property type="match status" value="1"/>
</dbReference>
<dbReference type="PROSITE" id="PS50889">
    <property type="entry name" value="S4"/>
    <property type="match status" value="1"/>
</dbReference>
<evidence type="ECO:0000313" key="5">
    <source>
        <dbReference type="EMBL" id="MFC6635105.1"/>
    </source>
</evidence>
<evidence type="ECO:0000256" key="3">
    <source>
        <dbReference type="PROSITE-ProRule" id="PRU00182"/>
    </source>
</evidence>
<organism evidence="5 6">
    <name type="scientific">Microbulbifer taiwanensis</name>
    <dbReference type="NCBI Taxonomy" id="986746"/>
    <lineage>
        <taxon>Bacteria</taxon>
        <taxon>Pseudomonadati</taxon>
        <taxon>Pseudomonadota</taxon>
        <taxon>Gammaproteobacteria</taxon>
        <taxon>Cellvibrionales</taxon>
        <taxon>Microbulbiferaceae</taxon>
        <taxon>Microbulbifer</taxon>
    </lineage>
</organism>
<gene>
    <name evidence="5" type="ORF">ACFQBM_17585</name>
</gene>
<sequence>MTRLDILLVQRQLANSRTHAKKLVDAGCVTLCSGGAWEPALKAGQAVGEDWQLKVVPLPEDRYVSRAGLKLAAILDHTGLDPRGWRALDVGCSTGGFSDCLLQRGAEMVVGVDVGRDQLAQKLREDPRMQLFEGVNARSLSAVQIAPFGDAGFDAIVMDVSFISQTLILPQLPALLRPRGQLLSLVKPQFEVGPEGIGKGGLVRDAKLYPQVREKITGLCRELGLEVREYIESPIRGGDGNREFLLWASRGADLQGPKAP</sequence>
<dbReference type="InterPro" id="IPR029063">
    <property type="entry name" value="SAM-dependent_MTases_sf"/>
</dbReference>
<dbReference type="Proteomes" id="UP001596425">
    <property type="component" value="Unassembled WGS sequence"/>
</dbReference>
<keyword evidence="5" id="KW-0489">Methyltransferase</keyword>
<dbReference type="InterPro" id="IPR036986">
    <property type="entry name" value="S4_RNA-bd_sf"/>
</dbReference>
<dbReference type="GO" id="GO:0032259">
    <property type="term" value="P:methylation"/>
    <property type="evidence" value="ECO:0007669"/>
    <property type="project" value="UniProtKB-KW"/>
</dbReference>